<keyword evidence="9" id="KW-1185">Reference proteome</keyword>
<dbReference type="RefSeq" id="WP_092755662.1">
    <property type="nucleotide sequence ID" value="NZ_FOCG01000002.1"/>
</dbReference>
<evidence type="ECO:0000259" key="7">
    <source>
        <dbReference type="Pfam" id="PF08340"/>
    </source>
</evidence>
<dbReference type="OrthoDB" id="9771229at2"/>
<evidence type="ECO:0000313" key="9">
    <source>
        <dbReference type="Proteomes" id="UP000199158"/>
    </source>
</evidence>
<evidence type="ECO:0000259" key="6">
    <source>
        <dbReference type="Pfam" id="PF03755"/>
    </source>
</evidence>
<dbReference type="PANTHER" id="PTHR30636:SF3">
    <property type="entry name" value="UPF0701 PROTEIN YICC"/>
    <property type="match status" value="1"/>
</dbReference>
<sequence>MIRSMTGFGRAQETIDGRDILVEIKSVNHRFFEFSCRVPRAYGYLEEKLKSYLQTKISRGKVDVNVTVVTMEGANAHVEINYELAKSYTEALRELSEKLNLADDLSLSSISRFADIFNVRKNMEDEEVIWNGVKTVLDEAADKFVAMRSAEGERLKEDCLNRLVTIENAVEQIEKRSPRIVAEYRERLYSKLKDVLENTNIDDQRILTEAAIFSEKTAVDEETVRLRSHIAQFRDILKLKEPVGRKLDFLVQEFNRETNTIGSKAQDIEVARIVVDVKSEIEKIREQIQNIE</sequence>
<keyword evidence="4" id="KW-0378">Hydrolase</keyword>
<dbReference type="Pfam" id="PF03755">
    <property type="entry name" value="YicC-like_N"/>
    <property type="match status" value="1"/>
</dbReference>
<evidence type="ECO:0000256" key="3">
    <source>
        <dbReference type="ARBA" id="ARBA00022759"/>
    </source>
</evidence>
<dbReference type="Pfam" id="PF08340">
    <property type="entry name" value="YicC-like_C"/>
    <property type="match status" value="1"/>
</dbReference>
<keyword evidence="2" id="KW-0540">Nuclease</keyword>
<protein>
    <submittedName>
        <fullName evidence="8">TIGR00255 family protein</fullName>
    </submittedName>
</protein>
<name>A0A1H8D5H5_9FIRM</name>
<dbReference type="AlphaFoldDB" id="A0A1H8D5H5"/>
<evidence type="ECO:0000256" key="5">
    <source>
        <dbReference type="ARBA" id="ARBA00035648"/>
    </source>
</evidence>
<gene>
    <name evidence="8" type="ORF">SAMN05216180_2504</name>
</gene>
<dbReference type="InterPro" id="IPR013551">
    <property type="entry name" value="YicC-like_C"/>
</dbReference>
<dbReference type="EMBL" id="FOCG01000002">
    <property type="protein sequence ID" value="SEN02034.1"/>
    <property type="molecule type" value="Genomic_DNA"/>
</dbReference>
<feature type="domain" description="Endoribonuclease YicC-like C-terminal" evidence="7">
    <location>
        <begin position="173"/>
        <end position="292"/>
    </location>
</feature>
<dbReference type="InterPro" id="IPR013527">
    <property type="entry name" value="YicC-like_N"/>
</dbReference>
<accession>A0A1H8D5H5</accession>
<evidence type="ECO:0000256" key="4">
    <source>
        <dbReference type="ARBA" id="ARBA00022801"/>
    </source>
</evidence>
<dbReference type="NCBIfam" id="TIGR00255">
    <property type="entry name" value="YicC/YloC family endoribonuclease"/>
    <property type="match status" value="1"/>
</dbReference>
<proteinExistence type="inferred from homology"/>
<evidence type="ECO:0000313" key="8">
    <source>
        <dbReference type="EMBL" id="SEN02034.1"/>
    </source>
</evidence>
<evidence type="ECO:0000256" key="1">
    <source>
        <dbReference type="ARBA" id="ARBA00001968"/>
    </source>
</evidence>
<keyword evidence="3" id="KW-0255">Endonuclease</keyword>
<organism evidence="8 9">
    <name type="scientific">Hydrogenoanaerobacterium saccharovorans</name>
    <dbReference type="NCBI Taxonomy" id="474960"/>
    <lineage>
        <taxon>Bacteria</taxon>
        <taxon>Bacillati</taxon>
        <taxon>Bacillota</taxon>
        <taxon>Clostridia</taxon>
        <taxon>Eubacteriales</taxon>
        <taxon>Oscillospiraceae</taxon>
        <taxon>Hydrogenoanaerobacterium</taxon>
    </lineage>
</organism>
<dbReference type="GO" id="GO:0016787">
    <property type="term" value="F:hydrolase activity"/>
    <property type="evidence" value="ECO:0007669"/>
    <property type="project" value="UniProtKB-KW"/>
</dbReference>
<dbReference type="Proteomes" id="UP000199158">
    <property type="component" value="Unassembled WGS sequence"/>
</dbReference>
<comment type="cofactor">
    <cofactor evidence="1">
        <name>a divalent metal cation</name>
        <dbReference type="ChEBI" id="CHEBI:60240"/>
    </cofactor>
</comment>
<dbReference type="STRING" id="474960.SAMN05216180_2504"/>
<feature type="domain" description="Endoribonuclease YicC-like N-terminal" evidence="6">
    <location>
        <begin position="2"/>
        <end position="156"/>
    </location>
</feature>
<dbReference type="InterPro" id="IPR005229">
    <property type="entry name" value="YicC/YloC-like"/>
</dbReference>
<reference evidence="8 9" key="1">
    <citation type="submission" date="2016-10" db="EMBL/GenBank/DDBJ databases">
        <authorList>
            <person name="de Groot N.N."/>
        </authorList>
    </citation>
    <scope>NUCLEOTIDE SEQUENCE [LARGE SCALE GENOMIC DNA]</scope>
    <source>
        <strain evidence="8 9">CGMCC 1.5070</strain>
    </source>
</reference>
<dbReference type="GO" id="GO:0004521">
    <property type="term" value="F:RNA endonuclease activity"/>
    <property type="evidence" value="ECO:0007669"/>
    <property type="project" value="InterPro"/>
</dbReference>
<comment type="similarity">
    <text evidence="5">Belongs to the YicC/YloC family.</text>
</comment>
<dbReference type="PANTHER" id="PTHR30636">
    <property type="entry name" value="UPF0701 PROTEIN YICC"/>
    <property type="match status" value="1"/>
</dbReference>
<evidence type="ECO:0000256" key="2">
    <source>
        <dbReference type="ARBA" id="ARBA00022722"/>
    </source>
</evidence>